<gene>
    <name evidence="6" type="primary">nfi</name>
    <name evidence="7" type="ORF">SE15_00635</name>
</gene>
<dbReference type="HAMAP" id="MF_00801">
    <property type="entry name" value="Endonuclease_5"/>
    <property type="match status" value="1"/>
</dbReference>
<dbReference type="InterPro" id="IPR007581">
    <property type="entry name" value="Endonuclease-V"/>
</dbReference>
<dbReference type="Pfam" id="PF04493">
    <property type="entry name" value="Endonuclease_5"/>
    <property type="match status" value="1"/>
</dbReference>
<keyword evidence="6" id="KW-0479">Metal-binding</keyword>
<dbReference type="STRING" id="869279.SE15_00635"/>
<comment type="subcellular location">
    <subcellularLocation>
        <location evidence="1 6">Cytoplasm</location>
    </subcellularLocation>
</comment>
<dbReference type="PANTHER" id="PTHR28511">
    <property type="entry name" value="ENDONUCLEASE V"/>
    <property type="match status" value="1"/>
</dbReference>
<reference evidence="7 8" key="1">
    <citation type="submission" date="2015-07" db="EMBL/GenBank/DDBJ databases">
        <title>Whole genome sequence of Thermanaerothrix daxensis DSM 23592.</title>
        <authorList>
            <person name="Hemp J."/>
            <person name="Ward L.M."/>
            <person name="Pace L.A."/>
            <person name="Fischer W.W."/>
        </authorList>
    </citation>
    <scope>NUCLEOTIDE SEQUENCE [LARGE SCALE GENOMIC DNA]</scope>
    <source>
        <strain evidence="7 8">GNS-1</strain>
    </source>
</reference>
<name>A0A0P6XWL9_9CHLR</name>
<dbReference type="Gene3D" id="3.30.2170.10">
    <property type="entry name" value="archaeoglobus fulgidus dsm 4304 superfamily"/>
    <property type="match status" value="1"/>
</dbReference>
<accession>A0A0P6XWL9</accession>
<keyword evidence="6" id="KW-0234">DNA repair</keyword>
<evidence type="ECO:0000256" key="5">
    <source>
        <dbReference type="ARBA" id="ARBA00022801"/>
    </source>
</evidence>
<comment type="function">
    <text evidence="6">DNA repair enzyme involved in the repair of deaminated bases. Selectively cleaves double-stranded DNA at the second phosphodiester bond 3' to a deoxyinosine leaving behind the intact lesion on the nicked DNA.</text>
</comment>
<sequence>MPLPHVPPHAWEVSPEEAVAIQMQWRERVIRVDCLGEVRTIAGVDVGFEDEGRVARAAVVVLDFPGLVMREQVLARRPVTFPYVPGLLSFREAPVILEALARLRLWPDVLLVDGQGIAHPRRLGIASHLGVWCDLPTVGVAKSRLVGQHAPVAEAAGAWQPLYEGDEVIGAALRTRAGVRPVYVSIGHRVSLETAIDLVMRCTRGYRLPEPLRLAHHLASVVEKGGKEGR</sequence>
<keyword evidence="5 6" id="KW-0378">Hydrolase</keyword>
<evidence type="ECO:0000313" key="8">
    <source>
        <dbReference type="Proteomes" id="UP000050544"/>
    </source>
</evidence>
<dbReference type="GO" id="GO:0006281">
    <property type="term" value="P:DNA repair"/>
    <property type="evidence" value="ECO:0007669"/>
    <property type="project" value="UniProtKB-UniRule"/>
</dbReference>
<protein>
    <recommendedName>
        <fullName evidence="6">Endonuclease V</fullName>
        <ecNumber evidence="6">3.1.21.7</ecNumber>
    </recommendedName>
    <alternativeName>
        <fullName evidence="6">Deoxyinosine 3'endonuclease</fullName>
    </alternativeName>
    <alternativeName>
        <fullName evidence="6">Deoxyribonuclease V</fullName>
        <shortName evidence="6">DNase V</shortName>
    </alternativeName>
</protein>
<dbReference type="NCBIfam" id="NF008629">
    <property type="entry name" value="PRK11617.1"/>
    <property type="match status" value="1"/>
</dbReference>
<keyword evidence="4 6" id="KW-0255">Endonuclease</keyword>
<dbReference type="GO" id="GO:0005737">
    <property type="term" value="C:cytoplasm"/>
    <property type="evidence" value="ECO:0007669"/>
    <property type="project" value="UniProtKB-SubCell"/>
</dbReference>
<comment type="caution">
    <text evidence="7">The sequence shown here is derived from an EMBL/GenBank/DDBJ whole genome shotgun (WGS) entry which is preliminary data.</text>
</comment>
<organism evidence="7 8">
    <name type="scientific">Thermanaerothrix daxensis</name>
    <dbReference type="NCBI Taxonomy" id="869279"/>
    <lineage>
        <taxon>Bacteria</taxon>
        <taxon>Bacillati</taxon>
        <taxon>Chloroflexota</taxon>
        <taxon>Anaerolineae</taxon>
        <taxon>Anaerolineales</taxon>
        <taxon>Anaerolineaceae</taxon>
        <taxon>Thermanaerothrix</taxon>
    </lineage>
</organism>
<dbReference type="PATRIC" id="fig|869279.4.peg.128"/>
<evidence type="ECO:0000313" key="7">
    <source>
        <dbReference type="EMBL" id="KPL83798.1"/>
    </source>
</evidence>
<evidence type="ECO:0000256" key="1">
    <source>
        <dbReference type="ARBA" id="ARBA00004496"/>
    </source>
</evidence>
<evidence type="ECO:0000256" key="6">
    <source>
        <dbReference type="HAMAP-Rule" id="MF_00801"/>
    </source>
</evidence>
<proteinExistence type="inferred from homology"/>
<feature type="binding site" evidence="6">
    <location>
        <position position="45"/>
    </location>
    <ligand>
        <name>Mg(2+)</name>
        <dbReference type="ChEBI" id="CHEBI:18420"/>
    </ligand>
</feature>
<dbReference type="OrthoDB" id="9790916at2"/>
<feature type="site" description="Interaction with target DNA" evidence="6">
    <location>
        <position position="83"/>
    </location>
</feature>
<comment type="cofactor">
    <cofactor evidence="6">
        <name>Mg(2+)</name>
        <dbReference type="ChEBI" id="CHEBI:18420"/>
    </cofactor>
</comment>
<keyword evidence="2 6" id="KW-0963">Cytoplasm</keyword>
<evidence type="ECO:0000256" key="3">
    <source>
        <dbReference type="ARBA" id="ARBA00022722"/>
    </source>
</evidence>
<keyword evidence="6" id="KW-0460">Magnesium</keyword>
<dbReference type="PANTHER" id="PTHR28511:SF1">
    <property type="entry name" value="ENDONUCLEASE V"/>
    <property type="match status" value="1"/>
</dbReference>
<comment type="catalytic activity">
    <reaction evidence="6">
        <text>Endonucleolytic cleavage at apurinic or apyrimidinic sites to products with a 5'-phosphate.</text>
        <dbReference type="EC" id="3.1.21.7"/>
    </reaction>
</comment>
<keyword evidence="3 6" id="KW-0540">Nuclease</keyword>
<dbReference type="GO" id="GO:0043737">
    <property type="term" value="F:deoxyribonuclease V activity"/>
    <property type="evidence" value="ECO:0007669"/>
    <property type="project" value="UniProtKB-UniRule"/>
</dbReference>
<comment type="similarity">
    <text evidence="6">Belongs to the endonuclease V family.</text>
</comment>
<dbReference type="Proteomes" id="UP000050544">
    <property type="component" value="Unassembled WGS sequence"/>
</dbReference>
<evidence type="ECO:0000256" key="2">
    <source>
        <dbReference type="ARBA" id="ARBA00022490"/>
    </source>
</evidence>
<dbReference type="GO" id="GO:0000287">
    <property type="term" value="F:magnesium ion binding"/>
    <property type="evidence" value="ECO:0007669"/>
    <property type="project" value="UniProtKB-UniRule"/>
</dbReference>
<dbReference type="RefSeq" id="WP_054520180.1">
    <property type="nucleotide sequence ID" value="NZ_LGKO01000002.1"/>
</dbReference>
<keyword evidence="8" id="KW-1185">Reference proteome</keyword>
<dbReference type="EC" id="3.1.21.7" evidence="6"/>
<dbReference type="AlphaFoldDB" id="A0A0P6XWL9"/>
<dbReference type="GO" id="GO:0016891">
    <property type="term" value="F:RNA endonuclease activity producing 5'-phosphomonoesters, hydrolytic mechanism"/>
    <property type="evidence" value="ECO:0007669"/>
    <property type="project" value="TreeGrafter"/>
</dbReference>
<dbReference type="CDD" id="cd06559">
    <property type="entry name" value="Endonuclease_V"/>
    <property type="match status" value="1"/>
</dbReference>
<dbReference type="GO" id="GO:0003727">
    <property type="term" value="F:single-stranded RNA binding"/>
    <property type="evidence" value="ECO:0007669"/>
    <property type="project" value="TreeGrafter"/>
</dbReference>
<feature type="binding site" evidence="6">
    <location>
        <position position="113"/>
    </location>
    <ligand>
        <name>Mg(2+)</name>
        <dbReference type="ChEBI" id="CHEBI:18420"/>
    </ligand>
</feature>
<evidence type="ECO:0000256" key="4">
    <source>
        <dbReference type="ARBA" id="ARBA00022759"/>
    </source>
</evidence>
<keyword evidence="6" id="KW-0227">DNA damage</keyword>
<dbReference type="EMBL" id="LGKO01000002">
    <property type="protein sequence ID" value="KPL83798.1"/>
    <property type="molecule type" value="Genomic_DNA"/>
</dbReference>